<evidence type="ECO:0000256" key="6">
    <source>
        <dbReference type="ARBA" id="ARBA00022692"/>
    </source>
</evidence>
<dbReference type="Pfam" id="PF02163">
    <property type="entry name" value="Peptidase_M50"/>
    <property type="match status" value="1"/>
</dbReference>
<feature type="transmembrane region" description="Helical" evidence="13">
    <location>
        <begin position="175"/>
        <end position="194"/>
    </location>
</feature>
<comment type="similarity">
    <text evidence="3">Belongs to the peptidase M50B family.</text>
</comment>
<evidence type="ECO:0000256" key="1">
    <source>
        <dbReference type="ARBA" id="ARBA00001947"/>
    </source>
</evidence>
<protein>
    <submittedName>
        <fullName evidence="15">Peptidase, M50 family</fullName>
        <ecNumber evidence="15">3.4.24.-</ecNumber>
    </submittedName>
</protein>
<keyword evidence="9" id="KW-0862">Zinc</keyword>
<dbReference type="PANTHER" id="PTHR35864:SF1">
    <property type="entry name" value="ZINC METALLOPROTEASE YWHC-RELATED"/>
    <property type="match status" value="1"/>
</dbReference>
<keyword evidence="8 15" id="KW-0378">Hydrolase</keyword>
<evidence type="ECO:0000256" key="10">
    <source>
        <dbReference type="ARBA" id="ARBA00022989"/>
    </source>
</evidence>
<sequence length="214" mass="23717">MEDSMFDFDLLGLVAGIPGLIIALAIHEYSHARMAVAMGDDTPKYTGRLTLNPIAHIDPIGLIMLFVARFGWAKPVMINSDNFRNRRQGEVLTALAGPAANFVTAFVFLFLTALVLRLGLPVSQGLIIVFQLIVIYNVNFGIFNLIPIPPLDGSRVITAFLPTEWEYKLAGYERYSFLIFVFLFMSGAFGYILLPVQRLIMHGYGVILSALGLM</sequence>
<keyword evidence="16" id="KW-1185">Reference proteome</keyword>
<dbReference type="STRING" id="706434.HMPREF9429_01103"/>
<comment type="subcellular location">
    <subcellularLocation>
        <location evidence="2">Cell membrane</location>
        <topology evidence="2">Multi-pass membrane protein</topology>
    </subcellularLocation>
</comment>
<feature type="transmembrane region" description="Helical" evidence="13">
    <location>
        <begin position="12"/>
        <end position="30"/>
    </location>
</feature>
<dbReference type="Proteomes" id="UP000003195">
    <property type="component" value="Unassembled WGS sequence"/>
</dbReference>
<keyword evidence="4" id="KW-1003">Cell membrane</keyword>
<keyword evidence="6 13" id="KW-0812">Transmembrane</keyword>
<reference evidence="15 16" key="1">
    <citation type="submission" date="2010-08" db="EMBL/GenBank/DDBJ databases">
        <authorList>
            <person name="Weinstock G."/>
            <person name="Sodergren E."/>
            <person name="Clifton S."/>
            <person name="Fulton L."/>
            <person name="Fulton B."/>
            <person name="Courtney L."/>
            <person name="Fronick C."/>
            <person name="Harrison M."/>
            <person name="Strong C."/>
            <person name="Farmer C."/>
            <person name="Delahaunty K."/>
            <person name="Markovic C."/>
            <person name="Hall O."/>
            <person name="Minx P."/>
            <person name="Tomlinson C."/>
            <person name="Mitreva M."/>
            <person name="Hou S."/>
            <person name="Chen J."/>
            <person name="Wollam A."/>
            <person name="Pepin K.H."/>
            <person name="Johnson M."/>
            <person name="Bhonagiri V."/>
            <person name="Zhang X."/>
            <person name="Suruliraj S."/>
            <person name="Warren W."/>
            <person name="Chinwalla A."/>
            <person name="Mardis E.R."/>
            <person name="Wilson R.K."/>
        </authorList>
    </citation>
    <scope>NUCLEOTIDE SEQUENCE [LARGE SCALE GENOMIC DNA]</scope>
    <source>
        <strain evidence="15 16">F0359</strain>
    </source>
</reference>
<evidence type="ECO:0000256" key="11">
    <source>
        <dbReference type="ARBA" id="ARBA00023049"/>
    </source>
</evidence>
<dbReference type="HOGENOM" id="CLU_086979_1_1_9"/>
<feature type="transmembrane region" description="Helical" evidence="13">
    <location>
        <begin position="51"/>
        <end position="72"/>
    </location>
</feature>
<dbReference type="GO" id="GO:0006508">
    <property type="term" value="P:proteolysis"/>
    <property type="evidence" value="ECO:0007669"/>
    <property type="project" value="UniProtKB-KW"/>
</dbReference>
<organism evidence="15 16">
    <name type="scientific">Megasphaera micronuciformis F0359</name>
    <dbReference type="NCBI Taxonomy" id="706434"/>
    <lineage>
        <taxon>Bacteria</taxon>
        <taxon>Bacillati</taxon>
        <taxon>Bacillota</taxon>
        <taxon>Negativicutes</taxon>
        <taxon>Veillonellales</taxon>
        <taxon>Veillonellaceae</taxon>
        <taxon>Megasphaera</taxon>
    </lineage>
</organism>
<accession>E2ZCZ9</accession>
<evidence type="ECO:0000256" key="5">
    <source>
        <dbReference type="ARBA" id="ARBA00022670"/>
    </source>
</evidence>
<keyword evidence="7" id="KW-0479">Metal-binding</keyword>
<dbReference type="InterPro" id="IPR008915">
    <property type="entry name" value="Peptidase_M50"/>
</dbReference>
<dbReference type="eggNOG" id="COG1994">
    <property type="taxonomic scope" value="Bacteria"/>
</dbReference>
<feature type="transmembrane region" description="Helical" evidence="13">
    <location>
        <begin position="126"/>
        <end position="146"/>
    </location>
</feature>
<dbReference type="GO" id="GO:0046872">
    <property type="term" value="F:metal ion binding"/>
    <property type="evidence" value="ECO:0007669"/>
    <property type="project" value="UniProtKB-KW"/>
</dbReference>
<comment type="cofactor">
    <cofactor evidence="1">
        <name>Zn(2+)</name>
        <dbReference type="ChEBI" id="CHEBI:29105"/>
    </cofactor>
</comment>
<keyword evidence="5" id="KW-0645">Protease</keyword>
<evidence type="ECO:0000313" key="16">
    <source>
        <dbReference type="Proteomes" id="UP000003195"/>
    </source>
</evidence>
<proteinExistence type="inferred from homology"/>
<evidence type="ECO:0000259" key="14">
    <source>
        <dbReference type="Pfam" id="PF02163"/>
    </source>
</evidence>
<dbReference type="AlphaFoldDB" id="E2ZCZ9"/>
<keyword evidence="10 13" id="KW-1133">Transmembrane helix</keyword>
<evidence type="ECO:0000256" key="13">
    <source>
        <dbReference type="SAM" id="Phobius"/>
    </source>
</evidence>
<dbReference type="EC" id="3.4.24.-" evidence="15"/>
<name>E2ZCZ9_9FIRM</name>
<keyword evidence="12 13" id="KW-0472">Membrane</keyword>
<evidence type="ECO:0000256" key="3">
    <source>
        <dbReference type="ARBA" id="ARBA00007931"/>
    </source>
</evidence>
<evidence type="ECO:0000256" key="4">
    <source>
        <dbReference type="ARBA" id="ARBA00022475"/>
    </source>
</evidence>
<evidence type="ECO:0000256" key="9">
    <source>
        <dbReference type="ARBA" id="ARBA00022833"/>
    </source>
</evidence>
<evidence type="ECO:0000256" key="12">
    <source>
        <dbReference type="ARBA" id="ARBA00023136"/>
    </source>
</evidence>
<dbReference type="CDD" id="cd06158">
    <property type="entry name" value="S2P-M50_like_1"/>
    <property type="match status" value="1"/>
</dbReference>
<dbReference type="GO" id="GO:0005886">
    <property type="term" value="C:plasma membrane"/>
    <property type="evidence" value="ECO:0007669"/>
    <property type="project" value="UniProtKB-SubCell"/>
</dbReference>
<gene>
    <name evidence="15" type="ORF">HMPREF9429_01103</name>
</gene>
<dbReference type="EMBL" id="AECS01000037">
    <property type="protein sequence ID" value="EFQ03920.1"/>
    <property type="molecule type" value="Genomic_DNA"/>
</dbReference>
<evidence type="ECO:0000256" key="7">
    <source>
        <dbReference type="ARBA" id="ARBA00022723"/>
    </source>
</evidence>
<dbReference type="PANTHER" id="PTHR35864">
    <property type="entry name" value="ZINC METALLOPROTEASE MJ0611-RELATED"/>
    <property type="match status" value="1"/>
</dbReference>
<evidence type="ECO:0000313" key="15">
    <source>
        <dbReference type="EMBL" id="EFQ03920.1"/>
    </source>
</evidence>
<dbReference type="GO" id="GO:0008237">
    <property type="term" value="F:metallopeptidase activity"/>
    <property type="evidence" value="ECO:0007669"/>
    <property type="project" value="UniProtKB-KW"/>
</dbReference>
<dbReference type="InterPro" id="IPR052348">
    <property type="entry name" value="Metallopeptidase_M50B"/>
</dbReference>
<dbReference type="InterPro" id="IPR044537">
    <property type="entry name" value="Rip2-like"/>
</dbReference>
<keyword evidence="11" id="KW-0482">Metalloprotease</keyword>
<comment type="caution">
    <text evidence="15">The sequence shown here is derived from an EMBL/GenBank/DDBJ whole genome shotgun (WGS) entry which is preliminary data.</text>
</comment>
<evidence type="ECO:0000256" key="2">
    <source>
        <dbReference type="ARBA" id="ARBA00004651"/>
    </source>
</evidence>
<feature type="domain" description="Peptidase M50" evidence="14">
    <location>
        <begin position="123"/>
        <end position="162"/>
    </location>
</feature>
<evidence type="ECO:0000256" key="8">
    <source>
        <dbReference type="ARBA" id="ARBA00022801"/>
    </source>
</evidence>
<feature type="transmembrane region" description="Helical" evidence="13">
    <location>
        <begin position="92"/>
        <end position="114"/>
    </location>
</feature>